<feature type="domain" description="Glyoxalase-like" evidence="1">
    <location>
        <begin position="19"/>
        <end position="195"/>
    </location>
</feature>
<accession>A0AAI9IB56</accession>
<dbReference type="PANTHER" id="PTHR40265">
    <property type="entry name" value="BLL2707 PROTEIN"/>
    <property type="match status" value="1"/>
</dbReference>
<comment type="caution">
    <text evidence="2">The sequence shown here is derived from an EMBL/GenBank/DDBJ whole genome shotgun (WGS) entry which is preliminary data.</text>
</comment>
<dbReference type="InterPro" id="IPR029068">
    <property type="entry name" value="Glyas_Bleomycin-R_OHBP_Dase"/>
</dbReference>
<dbReference type="Proteomes" id="UP000006772">
    <property type="component" value="Unassembled WGS sequence"/>
</dbReference>
<dbReference type="SUPFAM" id="SSF54593">
    <property type="entry name" value="Glyoxalase/Bleomycin resistance protein/Dihydroxybiphenyl dioxygenase"/>
    <property type="match status" value="1"/>
</dbReference>
<dbReference type="EMBL" id="AEEC02000037">
    <property type="protein sequence ID" value="EOA02877.1"/>
    <property type="molecule type" value="Genomic_DNA"/>
</dbReference>
<evidence type="ECO:0000259" key="1">
    <source>
        <dbReference type="Pfam" id="PF13468"/>
    </source>
</evidence>
<evidence type="ECO:0000313" key="2">
    <source>
        <dbReference type="EMBL" id="EOA02877.1"/>
    </source>
</evidence>
<protein>
    <recommendedName>
        <fullName evidence="1">Glyoxalase-like domain-containing protein</fullName>
    </recommendedName>
</protein>
<evidence type="ECO:0000313" key="3">
    <source>
        <dbReference type="Proteomes" id="UP000006772"/>
    </source>
</evidence>
<dbReference type="Gene3D" id="3.10.180.10">
    <property type="entry name" value="2,3-Dihydroxybiphenyl 1,2-Dioxygenase, domain 1"/>
    <property type="match status" value="1"/>
</dbReference>
<dbReference type="Pfam" id="PF13468">
    <property type="entry name" value="Glyoxalase_3"/>
    <property type="match status" value="1"/>
</dbReference>
<sequence>MTQGLPETLPLAQNIPARLDHLVLNTHYDIDAAHAQLQALGFTLTPRGYHTLGSVNHLVMFPGGYLELIGQPRDSDKVRQEILDSPLGLDGLVYAVADVPACHDAWQALGLAVQPVQHFSRPVLLDGVATDARFSTVRLIPGQFAAGRVYACHHFTPELVWRPEWMGHANGVQGLTSMLVTDADPEATRAAYARLGEWEDGFALEFADAAGLQARFGGLAAFAPQRPAAFAALRFSGGDLSRISAGAQALGLPLHQEPQRLVVALPAFQALFEFLG</sequence>
<gene>
    <name evidence="2" type="ORF">HFRIS_020216</name>
</gene>
<dbReference type="RefSeq" id="WP_006464836.1">
    <property type="nucleotide sequence ID" value="NZ_AEEC02000037.1"/>
</dbReference>
<name>A0AAI9IB56_9BURK</name>
<organism evidence="2 3">
    <name type="scientific">Herbaspirillum frisingense GSF30</name>
    <dbReference type="NCBI Taxonomy" id="864073"/>
    <lineage>
        <taxon>Bacteria</taxon>
        <taxon>Pseudomonadati</taxon>
        <taxon>Pseudomonadota</taxon>
        <taxon>Betaproteobacteria</taxon>
        <taxon>Burkholderiales</taxon>
        <taxon>Oxalobacteraceae</taxon>
        <taxon>Herbaspirillum</taxon>
    </lineage>
</organism>
<dbReference type="InterPro" id="IPR025870">
    <property type="entry name" value="Glyoxalase-like_dom"/>
</dbReference>
<dbReference type="AlphaFoldDB" id="A0AAI9IB56"/>
<dbReference type="PANTHER" id="PTHR40265:SF1">
    <property type="entry name" value="GLYOXALASE-LIKE DOMAIN-CONTAINING PROTEIN"/>
    <property type="match status" value="1"/>
</dbReference>
<reference evidence="2 3" key="1">
    <citation type="journal article" date="2013" name="Front. Microbiol.">
        <title>The genome of the endophytic bacterium H. frisingense GSF30(T) identifies diverse strategies in the Herbaspirillum genus to interact with plants.</title>
        <authorList>
            <person name="Straub D."/>
            <person name="Rothballer M."/>
            <person name="Hartmann A."/>
            <person name="Ludewig U."/>
        </authorList>
    </citation>
    <scope>NUCLEOTIDE SEQUENCE [LARGE SCALE GENOMIC DNA]</scope>
    <source>
        <strain evidence="2 3">GSF30</strain>
    </source>
</reference>
<proteinExistence type="predicted"/>